<dbReference type="EMBL" id="KN847497">
    <property type="protein sequence ID" value="KIW13331.1"/>
    <property type="molecule type" value="Genomic_DNA"/>
</dbReference>
<name>A0A0D1YE17_9EURO</name>
<keyword evidence="5" id="KW-1185">Reference proteome</keyword>
<dbReference type="PANTHER" id="PTHR43540:SF16">
    <property type="entry name" value="ISOCHORISMATASE-LIKE DOMAIN-CONTAINING PROTEIN"/>
    <property type="match status" value="1"/>
</dbReference>
<dbReference type="OrthoDB" id="167809at2759"/>
<gene>
    <name evidence="4" type="ORF">PV08_08519</name>
</gene>
<dbReference type="InterPro" id="IPR000868">
    <property type="entry name" value="Isochorismatase-like_dom"/>
</dbReference>
<evidence type="ECO:0000259" key="3">
    <source>
        <dbReference type="Pfam" id="PF00857"/>
    </source>
</evidence>
<dbReference type="Pfam" id="PF00857">
    <property type="entry name" value="Isochorismatase"/>
    <property type="match status" value="1"/>
</dbReference>
<dbReference type="CDD" id="cd00431">
    <property type="entry name" value="cysteine_hydrolases"/>
    <property type="match status" value="1"/>
</dbReference>
<dbReference type="Gene3D" id="3.40.50.850">
    <property type="entry name" value="Isochorismatase-like"/>
    <property type="match status" value="1"/>
</dbReference>
<keyword evidence="2" id="KW-0378">Hydrolase</keyword>
<proteinExistence type="inferred from homology"/>
<evidence type="ECO:0000313" key="4">
    <source>
        <dbReference type="EMBL" id="KIW13331.1"/>
    </source>
</evidence>
<dbReference type="InterPro" id="IPR036380">
    <property type="entry name" value="Isochorismatase-like_sf"/>
</dbReference>
<organism evidence="4 5">
    <name type="scientific">Exophiala spinifera</name>
    <dbReference type="NCBI Taxonomy" id="91928"/>
    <lineage>
        <taxon>Eukaryota</taxon>
        <taxon>Fungi</taxon>
        <taxon>Dikarya</taxon>
        <taxon>Ascomycota</taxon>
        <taxon>Pezizomycotina</taxon>
        <taxon>Eurotiomycetes</taxon>
        <taxon>Chaetothyriomycetidae</taxon>
        <taxon>Chaetothyriales</taxon>
        <taxon>Herpotrichiellaceae</taxon>
        <taxon>Exophiala</taxon>
    </lineage>
</organism>
<dbReference type="PANTHER" id="PTHR43540">
    <property type="entry name" value="PEROXYUREIDOACRYLATE/UREIDOACRYLATE AMIDOHYDROLASE-RELATED"/>
    <property type="match status" value="1"/>
</dbReference>
<dbReference type="GeneID" id="27335602"/>
<dbReference type="HOGENOM" id="CLU_068979_8_2_1"/>
<feature type="domain" description="Isochorismatase-like" evidence="3">
    <location>
        <begin position="6"/>
        <end position="176"/>
    </location>
</feature>
<dbReference type="SUPFAM" id="SSF52499">
    <property type="entry name" value="Isochorismatase-like hydrolases"/>
    <property type="match status" value="1"/>
</dbReference>
<evidence type="ECO:0000256" key="1">
    <source>
        <dbReference type="ARBA" id="ARBA00006336"/>
    </source>
</evidence>
<reference evidence="4 5" key="1">
    <citation type="submission" date="2015-01" db="EMBL/GenBank/DDBJ databases">
        <title>The Genome Sequence of Exophiala spinifera CBS89968.</title>
        <authorList>
            <consortium name="The Broad Institute Genomics Platform"/>
            <person name="Cuomo C."/>
            <person name="de Hoog S."/>
            <person name="Gorbushina A."/>
            <person name="Stielow B."/>
            <person name="Teixiera M."/>
            <person name="Abouelleil A."/>
            <person name="Chapman S.B."/>
            <person name="Priest M."/>
            <person name="Young S.K."/>
            <person name="Wortman J."/>
            <person name="Nusbaum C."/>
            <person name="Birren B."/>
        </authorList>
    </citation>
    <scope>NUCLEOTIDE SEQUENCE [LARGE SCALE GENOMIC DNA]</scope>
    <source>
        <strain evidence="4 5">CBS 89968</strain>
    </source>
</reference>
<dbReference type="STRING" id="91928.A0A0D1YE17"/>
<evidence type="ECO:0000256" key="2">
    <source>
        <dbReference type="ARBA" id="ARBA00022801"/>
    </source>
</evidence>
<dbReference type="RefSeq" id="XP_016233547.1">
    <property type="nucleotide sequence ID" value="XM_016382844.1"/>
</dbReference>
<dbReference type="InterPro" id="IPR050272">
    <property type="entry name" value="Isochorismatase-like_hydrls"/>
</dbReference>
<sequence>MSQRQALVLIDPLNDFLHPQGKLYPALEESLETTGTVDNIRQLVQGARSGGIPIYYGLHQSYKEGHYDGWLHMRASHVRNKDKHVFAGWGGEIMSGFEPRLDNGDVVVSRHWNSSSFANTDLDYQLRQREITHLVMAGMVANTCLEATARHATELGYRVTLLKDSTAGFSSELKAAGEFVWPILFEQVMTVKEWVATVRQGQPAQL</sequence>
<dbReference type="VEuPathDB" id="FungiDB:PV08_08519"/>
<protein>
    <recommendedName>
        <fullName evidence="3">Isochorismatase-like domain-containing protein</fullName>
    </recommendedName>
</protein>
<dbReference type="Proteomes" id="UP000053328">
    <property type="component" value="Unassembled WGS sequence"/>
</dbReference>
<dbReference type="GO" id="GO:0016787">
    <property type="term" value="F:hydrolase activity"/>
    <property type="evidence" value="ECO:0007669"/>
    <property type="project" value="UniProtKB-KW"/>
</dbReference>
<dbReference type="AlphaFoldDB" id="A0A0D1YE17"/>
<accession>A0A0D1YE17</accession>
<evidence type="ECO:0000313" key="5">
    <source>
        <dbReference type="Proteomes" id="UP000053328"/>
    </source>
</evidence>
<comment type="similarity">
    <text evidence="1">Belongs to the isochorismatase family.</text>
</comment>